<gene>
    <name evidence="2" type="ORF">GKS16_08145</name>
</gene>
<evidence type="ECO:0000313" key="2">
    <source>
        <dbReference type="EMBL" id="MTD02236.1"/>
    </source>
</evidence>
<sequence>MKAKRDGLIIGLVTGVVAGTLSYLSLSHSDKNLLLKESEEKRDDINKLIKELNHHFLESANAKIDYSKKNLDGFKQLATEKAEDFFDKAKSTVDVYSEQVEEYLKDLKNHKEDSF</sequence>
<keyword evidence="1" id="KW-0472">Membrane</keyword>
<proteinExistence type="predicted"/>
<dbReference type="EMBL" id="WLXI01000056">
    <property type="protein sequence ID" value="MTD02236.1"/>
    <property type="molecule type" value="Genomic_DNA"/>
</dbReference>
<accession>A0A6L6GBZ1</accession>
<keyword evidence="1" id="KW-0812">Transmembrane</keyword>
<protein>
    <submittedName>
        <fullName evidence="2">YtxH domain-containing protein</fullName>
    </submittedName>
</protein>
<evidence type="ECO:0000256" key="1">
    <source>
        <dbReference type="SAM" id="Phobius"/>
    </source>
</evidence>
<feature type="transmembrane region" description="Helical" evidence="1">
    <location>
        <begin position="7"/>
        <end position="26"/>
    </location>
</feature>
<comment type="caution">
    <text evidence="2">The sequence shown here is derived from an EMBL/GenBank/DDBJ whole genome shotgun (WGS) entry which is preliminary data.</text>
</comment>
<dbReference type="Proteomes" id="UP000483839">
    <property type="component" value="Unassembled WGS sequence"/>
</dbReference>
<name>A0A6L6GBZ1_STRUB</name>
<organism evidence="2 3">
    <name type="scientific">Streptococcus uberis</name>
    <dbReference type="NCBI Taxonomy" id="1349"/>
    <lineage>
        <taxon>Bacteria</taxon>
        <taxon>Bacillati</taxon>
        <taxon>Bacillota</taxon>
        <taxon>Bacilli</taxon>
        <taxon>Lactobacillales</taxon>
        <taxon>Streptococcaceae</taxon>
        <taxon>Streptococcus</taxon>
    </lineage>
</organism>
<dbReference type="RefSeq" id="WP_052715001.1">
    <property type="nucleotide sequence ID" value="NZ_BAABQA010000003.1"/>
</dbReference>
<reference evidence="2 3" key="1">
    <citation type="submission" date="2019-11" db="EMBL/GenBank/DDBJ databases">
        <title>Streptococcus uberis isolated from clinical mastitis cases on a southeastern Queensland dairy.</title>
        <authorList>
            <person name="Workentine M.L."/>
            <person name="Price R."/>
            <person name="Olchowy T."/>
        </authorList>
    </citation>
    <scope>NUCLEOTIDE SEQUENCE [LARGE SCALE GENOMIC DNA]</scope>
    <source>
        <strain evidence="2 3">OLC4459-A17</strain>
    </source>
</reference>
<keyword evidence="1" id="KW-1133">Transmembrane helix</keyword>
<dbReference type="AlphaFoldDB" id="A0A6L6GBZ1"/>
<evidence type="ECO:0000313" key="3">
    <source>
        <dbReference type="Proteomes" id="UP000483839"/>
    </source>
</evidence>